<dbReference type="RefSeq" id="XP_008086458.1">
    <property type="nucleotide sequence ID" value="XM_008088267.1"/>
</dbReference>
<comment type="similarity">
    <text evidence="2">Belongs to the acyl-CoA dehydrogenase family.</text>
</comment>
<dbReference type="Pfam" id="PF02771">
    <property type="entry name" value="Acyl-CoA_dh_N"/>
    <property type="match status" value="1"/>
</dbReference>
<dbReference type="InterPro" id="IPR036250">
    <property type="entry name" value="AcylCo_DH-like_C"/>
</dbReference>
<dbReference type="Pfam" id="PF00441">
    <property type="entry name" value="Acyl-CoA_dh_1"/>
    <property type="match status" value="1"/>
</dbReference>
<dbReference type="InterPro" id="IPR009100">
    <property type="entry name" value="AcylCoA_DH/oxidase_NM_dom_sf"/>
</dbReference>
<dbReference type="SUPFAM" id="SSF47203">
    <property type="entry name" value="Acyl-CoA dehydrogenase C-terminal domain-like"/>
    <property type="match status" value="1"/>
</dbReference>
<sequence>MPIDFNLSATEEGTRNAAAAFAAGPLKDAKKNYMKFQDEKRFQSTQSLYSQAVAGGLIKGQISPSLGGAGGSLTEAAILVEEMYRVEPSVSLTIFATGLGLTPLNLVNKPEFNEFLTPFLSGEGEPLASLVFSEPGGVANYLEKGAPGLNTTAEKDGDEWIINGEKIWATNCAGWDFQGADLQCVVCRTTNPSSDEPGDAIMIILVTKDDVLRNKPGSFKTLRHVPTVGHSACSGPHIKYTGLRVPAKNVLCPAGTAVPIISGSFDCSAILVGAMSVGIMRASFDAALAFAKSDSRRGAVELLQRQAVADLLSGIKMQTEACRALTWKAASCLKHGPGDYNARRELALAAKIYCSDACVKAVTDAISVVGVSAYDSDQPFAELLNAAMVLPIFDGGNVGIRRRHMQELMLAKDYDAWASTYGPSASSEN</sequence>
<keyword evidence="4" id="KW-0274">FAD</keyword>
<dbReference type="OMA" id="LTWKAAH"/>
<dbReference type="HOGENOM" id="CLU_018204_3_0_1"/>
<dbReference type="PANTHER" id="PTHR43884:SF12">
    <property type="entry name" value="ISOVALERYL-COA DEHYDROGENASE, MITOCHONDRIAL-RELATED"/>
    <property type="match status" value="1"/>
</dbReference>
<evidence type="ECO:0000313" key="7">
    <source>
        <dbReference type="EMBL" id="EPE27268.1"/>
    </source>
</evidence>
<dbReference type="GO" id="GO:0046359">
    <property type="term" value="P:butyrate catabolic process"/>
    <property type="evidence" value="ECO:0007669"/>
    <property type="project" value="TreeGrafter"/>
</dbReference>
<reference evidence="7 8" key="1">
    <citation type="journal article" date="2013" name="BMC Genomics">
        <title>Genomics-driven discovery of the pneumocandin biosynthetic gene cluster in the fungus Glarea lozoyensis.</title>
        <authorList>
            <person name="Chen L."/>
            <person name="Yue Q."/>
            <person name="Zhang X."/>
            <person name="Xiang M."/>
            <person name="Wang C."/>
            <person name="Li S."/>
            <person name="Che Y."/>
            <person name="Ortiz-Lopez F.J."/>
            <person name="Bills G.F."/>
            <person name="Liu X."/>
            <person name="An Z."/>
        </authorList>
    </citation>
    <scope>NUCLEOTIDE SEQUENCE [LARGE SCALE GENOMIC DNA]</scope>
    <source>
        <strain evidence="8">ATCC 20868 / MF5171</strain>
    </source>
</reference>
<dbReference type="KEGG" id="glz:GLAREA_03183"/>
<protein>
    <submittedName>
        <fullName evidence="7">Acyl-CoA dehydrogenase NM</fullName>
    </submittedName>
</protein>
<dbReference type="InterPro" id="IPR046373">
    <property type="entry name" value="Acyl-CoA_Oxase/DH_mid-dom_sf"/>
</dbReference>
<feature type="domain" description="Acyl-CoA dehydrogenase/oxidase C-terminal" evidence="5">
    <location>
        <begin position="260"/>
        <end position="405"/>
    </location>
</feature>
<dbReference type="GeneID" id="19462238"/>
<dbReference type="STRING" id="1116229.S3DL49"/>
<dbReference type="Gene3D" id="2.40.110.10">
    <property type="entry name" value="Butyryl-CoA Dehydrogenase, subunit A, domain 2"/>
    <property type="match status" value="1"/>
</dbReference>
<evidence type="ECO:0000256" key="2">
    <source>
        <dbReference type="ARBA" id="ARBA00009347"/>
    </source>
</evidence>
<evidence type="ECO:0000313" key="8">
    <source>
        <dbReference type="Proteomes" id="UP000016922"/>
    </source>
</evidence>
<accession>S3DL49</accession>
<gene>
    <name evidence="7" type="ORF">GLAREA_03183</name>
</gene>
<keyword evidence="3" id="KW-0285">Flavoprotein</keyword>
<dbReference type="GO" id="GO:0050660">
    <property type="term" value="F:flavin adenine dinucleotide binding"/>
    <property type="evidence" value="ECO:0007669"/>
    <property type="project" value="InterPro"/>
</dbReference>
<dbReference type="CDD" id="cd00567">
    <property type="entry name" value="ACAD"/>
    <property type="match status" value="1"/>
</dbReference>
<evidence type="ECO:0000256" key="3">
    <source>
        <dbReference type="ARBA" id="ARBA00022630"/>
    </source>
</evidence>
<dbReference type="EMBL" id="KE145370">
    <property type="protein sequence ID" value="EPE27268.1"/>
    <property type="molecule type" value="Genomic_DNA"/>
</dbReference>
<keyword evidence="8" id="KW-1185">Reference proteome</keyword>
<dbReference type="InterPro" id="IPR013786">
    <property type="entry name" value="AcylCoA_DH/ox_N"/>
</dbReference>
<dbReference type="InterPro" id="IPR037069">
    <property type="entry name" value="AcylCoA_DH/ox_N_sf"/>
</dbReference>
<organism evidence="7 8">
    <name type="scientific">Glarea lozoyensis (strain ATCC 20868 / MF5171)</name>
    <dbReference type="NCBI Taxonomy" id="1116229"/>
    <lineage>
        <taxon>Eukaryota</taxon>
        <taxon>Fungi</taxon>
        <taxon>Dikarya</taxon>
        <taxon>Ascomycota</taxon>
        <taxon>Pezizomycotina</taxon>
        <taxon>Leotiomycetes</taxon>
        <taxon>Helotiales</taxon>
        <taxon>Helotiaceae</taxon>
        <taxon>Glarea</taxon>
    </lineage>
</organism>
<evidence type="ECO:0000256" key="4">
    <source>
        <dbReference type="ARBA" id="ARBA00022827"/>
    </source>
</evidence>
<dbReference type="eggNOG" id="KOG0140">
    <property type="taxonomic scope" value="Eukaryota"/>
</dbReference>
<evidence type="ECO:0000259" key="5">
    <source>
        <dbReference type="Pfam" id="PF00441"/>
    </source>
</evidence>
<feature type="domain" description="Acyl-CoA dehydrogenase/oxidase N-terminal" evidence="6">
    <location>
        <begin position="10"/>
        <end position="123"/>
    </location>
</feature>
<dbReference type="GO" id="GO:0003995">
    <property type="term" value="F:acyl-CoA dehydrogenase activity"/>
    <property type="evidence" value="ECO:0007669"/>
    <property type="project" value="TreeGrafter"/>
</dbReference>
<proteinExistence type="inferred from homology"/>
<dbReference type="PANTHER" id="PTHR43884">
    <property type="entry name" value="ACYL-COA DEHYDROGENASE"/>
    <property type="match status" value="1"/>
</dbReference>
<dbReference type="Proteomes" id="UP000016922">
    <property type="component" value="Unassembled WGS sequence"/>
</dbReference>
<dbReference type="Gene3D" id="1.10.540.10">
    <property type="entry name" value="Acyl-CoA dehydrogenase/oxidase, N-terminal domain"/>
    <property type="match status" value="1"/>
</dbReference>
<dbReference type="GO" id="GO:0033539">
    <property type="term" value="P:fatty acid beta-oxidation using acyl-CoA dehydrogenase"/>
    <property type="evidence" value="ECO:0007669"/>
    <property type="project" value="TreeGrafter"/>
</dbReference>
<comment type="cofactor">
    <cofactor evidence="1">
        <name>FAD</name>
        <dbReference type="ChEBI" id="CHEBI:57692"/>
    </cofactor>
</comment>
<dbReference type="InterPro" id="IPR009075">
    <property type="entry name" value="AcylCo_DH/oxidase_C"/>
</dbReference>
<dbReference type="SUPFAM" id="SSF56645">
    <property type="entry name" value="Acyl-CoA dehydrogenase NM domain-like"/>
    <property type="match status" value="1"/>
</dbReference>
<dbReference type="AlphaFoldDB" id="S3DL49"/>
<evidence type="ECO:0000259" key="6">
    <source>
        <dbReference type="Pfam" id="PF02771"/>
    </source>
</evidence>
<name>S3DL49_GLAL2</name>
<dbReference type="Gene3D" id="1.20.140.10">
    <property type="entry name" value="Butyryl-CoA Dehydrogenase, subunit A, domain 3"/>
    <property type="match status" value="1"/>
</dbReference>
<evidence type="ECO:0000256" key="1">
    <source>
        <dbReference type="ARBA" id="ARBA00001974"/>
    </source>
</evidence>
<dbReference type="OrthoDB" id="10016597at2759"/>